<comment type="caution">
    <text evidence="2">The sequence shown here is derived from an EMBL/GenBank/DDBJ whole genome shotgun (WGS) entry which is preliminary data.</text>
</comment>
<reference evidence="2 3" key="1">
    <citation type="submission" date="2021-12" db="EMBL/GenBank/DDBJ databases">
        <title>Genome sequence of Kibdelosporangium philippinense ATCC 49844.</title>
        <authorList>
            <person name="Fedorov E.A."/>
            <person name="Omeragic M."/>
            <person name="Shalygina K.F."/>
            <person name="Maclea K.S."/>
        </authorList>
    </citation>
    <scope>NUCLEOTIDE SEQUENCE [LARGE SCALE GENOMIC DNA]</scope>
    <source>
        <strain evidence="2 3">ATCC 49844</strain>
    </source>
</reference>
<name>A0ABS8ZQT1_9PSEU</name>
<feature type="region of interest" description="Disordered" evidence="1">
    <location>
        <begin position="149"/>
        <end position="168"/>
    </location>
</feature>
<dbReference type="InterPro" id="IPR036890">
    <property type="entry name" value="HATPase_C_sf"/>
</dbReference>
<accession>A0ABS8ZQT1</accession>
<dbReference type="PANTHER" id="PTHR35526">
    <property type="entry name" value="ANTI-SIGMA-F FACTOR RSBW-RELATED"/>
    <property type="match status" value="1"/>
</dbReference>
<sequence length="184" mass="20651">MREEPRFLATLELVALPTAVAVARMFIADTLRRWDALFIEEHMETVGIELVTLSVEATKPREGTSWQGITELKPIKLRLLGYQRHIVFEVTDAGDEALVLPDDRYADESSGLGLVDVLANRWGSSVTPRGRVNWAEIAVYERTEAGLPKRERRPLPVPPGSTEQPAPDVVRELLQRIRDGLESL</sequence>
<dbReference type="PANTHER" id="PTHR35526:SF3">
    <property type="entry name" value="ANTI-SIGMA-F FACTOR RSBW"/>
    <property type="match status" value="1"/>
</dbReference>
<dbReference type="Gene3D" id="3.30.565.10">
    <property type="entry name" value="Histidine kinase-like ATPase, C-terminal domain"/>
    <property type="match status" value="1"/>
</dbReference>
<gene>
    <name evidence="2" type="ORF">LWC34_43110</name>
</gene>
<keyword evidence="3" id="KW-1185">Reference proteome</keyword>
<evidence type="ECO:0000256" key="1">
    <source>
        <dbReference type="SAM" id="MobiDB-lite"/>
    </source>
</evidence>
<protein>
    <submittedName>
        <fullName evidence="2">Uncharacterized protein</fullName>
    </submittedName>
</protein>
<organism evidence="2 3">
    <name type="scientific">Kibdelosporangium philippinense</name>
    <dbReference type="NCBI Taxonomy" id="211113"/>
    <lineage>
        <taxon>Bacteria</taxon>
        <taxon>Bacillati</taxon>
        <taxon>Actinomycetota</taxon>
        <taxon>Actinomycetes</taxon>
        <taxon>Pseudonocardiales</taxon>
        <taxon>Pseudonocardiaceae</taxon>
        <taxon>Kibdelosporangium</taxon>
    </lineage>
</organism>
<dbReference type="InterPro" id="IPR050267">
    <property type="entry name" value="Anti-sigma-factor_SerPK"/>
</dbReference>
<dbReference type="RefSeq" id="WP_233731085.1">
    <property type="nucleotide sequence ID" value="NZ_JAJVCN010000004.1"/>
</dbReference>
<evidence type="ECO:0000313" key="2">
    <source>
        <dbReference type="EMBL" id="MCE7009553.1"/>
    </source>
</evidence>
<dbReference type="Proteomes" id="UP001521150">
    <property type="component" value="Unassembled WGS sequence"/>
</dbReference>
<proteinExistence type="predicted"/>
<evidence type="ECO:0000313" key="3">
    <source>
        <dbReference type="Proteomes" id="UP001521150"/>
    </source>
</evidence>
<dbReference type="EMBL" id="JAJVCN010000004">
    <property type="protein sequence ID" value="MCE7009553.1"/>
    <property type="molecule type" value="Genomic_DNA"/>
</dbReference>